<evidence type="ECO:0000256" key="1">
    <source>
        <dbReference type="SAM" id="Phobius"/>
    </source>
</evidence>
<evidence type="ECO:0000313" key="2">
    <source>
        <dbReference type="EMBL" id="KKM06960.1"/>
    </source>
</evidence>
<keyword evidence="1" id="KW-0812">Transmembrane</keyword>
<feature type="transmembrane region" description="Helical" evidence="1">
    <location>
        <begin position="35"/>
        <end position="51"/>
    </location>
</feature>
<sequence length="110" mass="13338">MIKNPFGYDFFNWLFEFFCILFITLIPSIPDWSNYFLFIPILLLIGQNIIIKKREVRDYYENIRMQLMLIYDIINFNKNDEVRCSFHKPTFKKKLEKVIGYIPSPLKEGD</sequence>
<keyword evidence="1" id="KW-0472">Membrane</keyword>
<accession>A0A0F9H7E6</accession>
<reference evidence="2" key="1">
    <citation type="journal article" date="2015" name="Nature">
        <title>Complex archaea that bridge the gap between prokaryotes and eukaryotes.</title>
        <authorList>
            <person name="Spang A."/>
            <person name="Saw J.H."/>
            <person name="Jorgensen S.L."/>
            <person name="Zaremba-Niedzwiedzka K."/>
            <person name="Martijn J."/>
            <person name="Lind A.E."/>
            <person name="van Eijk R."/>
            <person name="Schleper C."/>
            <person name="Guy L."/>
            <person name="Ettema T.J."/>
        </authorList>
    </citation>
    <scope>NUCLEOTIDE SEQUENCE</scope>
</reference>
<dbReference type="AlphaFoldDB" id="A0A0F9H7E6"/>
<protein>
    <submittedName>
        <fullName evidence="2">Uncharacterized protein</fullName>
    </submittedName>
</protein>
<feature type="non-terminal residue" evidence="2">
    <location>
        <position position="110"/>
    </location>
</feature>
<feature type="transmembrane region" description="Helical" evidence="1">
    <location>
        <begin position="12"/>
        <end position="29"/>
    </location>
</feature>
<gene>
    <name evidence="2" type="ORF">LCGC14_1738770</name>
</gene>
<comment type="caution">
    <text evidence="2">The sequence shown here is derived from an EMBL/GenBank/DDBJ whole genome shotgun (WGS) entry which is preliminary data.</text>
</comment>
<proteinExistence type="predicted"/>
<dbReference type="EMBL" id="LAZR01015878">
    <property type="protein sequence ID" value="KKM06960.1"/>
    <property type="molecule type" value="Genomic_DNA"/>
</dbReference>
<name>A0A0F9H7E6_9ZZZZ</name>
<keyword evidence="1" id="KW-1133">Transmembrane helix</keyword>
<organism evidence="2">
    <name type="scientific">marine sediment metagenome</name>
    <dbReference type="NCBI Taxonomy" id="412755"/>
    <lineage>
        <taxon>unclassified sequences</taxon>
        <taxon>metagenomes</taxon>
        <taxon>ecological metagenomes</taxon>
    </lineage>
</organism>